<evidence type="ECO:0000313" key="4">
    <source>
        <dbReference type="EMBL" id="ORY36602.1"/>
    </source>
</evidence>
<dbReference type="EMBL" id="MCOG01000147">
    <property type="protein sequence ID" value="ORY36602.1"/>
    <property type="molecule type" value="Genomic_DNA"/>
</dbReference>
<dbReference type="PANTHER" id="PTHR48051">
    <property type="match status" value="1"/>
</dbReference>
<evidence type="ECO:0000313" key="5">
    <source>
        <dbReference type="Proteomes" id="UP000193920"/>
    </source>
</evidence>
<keyword evidence="3" id="KW-0732">Signal</keyword>
<gene>
    <name evidence="4" type="ORF">LY90DRAFT_58448</name>
</gene>
<dbReference type="Pfam" id="PF13855">
    <property type="entry name" value="LRR_8"/>
    <property type="match status" value="2"/>
</dbReference>
<keyword evidence="2" id="KW-0677">Repeat</keyword>
<accession>A0A1Y2BPB2</accession>
<dbReference type="PROSITE" id="PS51450">
    <property type="entry name" value="LRR"/>
    <property type="match status" value="1"/>
</dbReference>
<evidence type="ECO:0000256" key="3">
    <source>
        <dbReference type="SAM" id="SignalP"/>
    </source>
</evidence>
<dbReference type="Gene3D" id="3.80.10.10">
    <property type="entry name" value="Ribonuclease Inhibitor"/>
    <property type="match status" value="2"/>
</dbReference>
<dbReference type="InterPro" id="IPR032675">
    <property type="entry name" value="LRR_dom_sf"/>
</dbReference>
<dbReference type="PANTHER" id="PTHR48051:SF1">
    <property type="entry name" value="RAS SUPPRESSOR PROTEIN 1"/>
    <property type="match status" value="1"/>
</dbReference>
<dbReference type="AlphaFoldDB" id="A0A1Y2BPB2"/>
<dbReference type="SMART" id="SM00369">
    <property type="entry name" value="LRR_TYP"/>
    <property type="match status" value="6"/>
</dbReference>
<dbReference type="OrthoDB" id="5584805at2759"/>
<dbReference type="InterPro" id="IPR050216">
    <property type="entry name" value="LRR_domain-containing"/>
</dbReference>
<protein>
    <submittedName>
        <fullName evidence="4">L domain-like protein</fullName>
    </submittedName>
</protein>
<comment type="caution">
    <text evidence="4">The sequence shown here is derived from an EMBL/GenBank/DDBJ whole genome shotgun (WGS) entry which is preliminary data.</text>
</comment>
<feature type="chain" id="PRO_5012327484" evidence="3">
    <location>
        <begin position="23"/>
        <end position="561"/>
    </location>
</feature>
<feature type="signal peptide" evidence="3">
    <location>
        <begin position="1"/>
        <end position="22"/>
    </location>
</feature>
<dbReference type="Proteomes" id="UP000193920">
    <property type="component" value="Unassembled WGS sequence"/>
</dbReference>
<dbReference type="GO" id="GO:0005737">
    <property type="term" value="C:cytoplasm"/>
    <property type="evidence" value="ECO:0007669"/>
    <property type="project" value="TreeGrafter"/>
</dbReference>
<keyword evidence="5" id="KW-1185">Reference proteome</keyword>
<keyword evidence="1" id="KW-0433">Leucine-rich repeat</keyword>
<evidence type="ECO:0000256" key="2">
    <source>
        <dbReference type="ARBA" id="ARBA00022737"/>
    </source>
</evidence>
<dbReference type="SUPFAM" id="SSF52047">
    <property type="entry name" value="RNI-like"/>
    <property type="match status" value="1"/>
</dbReference>
<dbReference type="InterPro" id="IPR003591">
    <property type="entry name" value="Leu-rich_rpt_typical-subtyp"/>
</dbReference>
<name>A0A1Y2BPB2_9FUNG</name>
<proteinExistence type="predicted"/>
<organism evidence="4 5">
    <name type="scientific">Neocallimastix californiae</name>
    <dbReference type="NCBI Taxonomy" id="1754190"/>
    <lineage>
        <taxon>Eukaryota</taxon>
        <taxon>Fungi</taxon>
        <taxon>Fungi incertae sedis</taxon>
        <taxon>Chytridiomycota</taxon>
        <taxon>Chytridiomycota incertae sedis</taxon>
        <taxon>Neocallimastigomycetes</taxon>
        <taxon>Neocallimastigales</taxon>
        <taxon>Neocallimastigaceae</taxon>
        <taxon>Neocallimastix</taxon>
    </lineage>
</organism>
<reference evidence="4 5" key="1">
    <citation type="submission" date="2016-08" db="EMBL/GenBank/DDBJ databases">
        <title>A Parts List for Fungal Cellulosomes Revealed by Comparative Genomics.</title>
        <authorList>
            <consortium name="DOE Joint Genome Institute"/>
            <person name="Haitjema C.H."/>
            <person name="Gilmore S.P."/>
            <person name="Henske J.K."/>
            <person name="Solomon K.V."/>
            <person name="De Groot R."/>
            <person name="Kuo A."/>
            <person name="Mondo S.J."/>
            <person name="Salamov A.A."/>
            <person name="Labutti K."/>
            <person name="Zhao Z."/>
            <person name="Chiniquy J."/>
            <person name="Barry K."/>
            <person name="Brewer H.M."/>
            <person name="Purvine S.O."/>
            <person name="Wright A.T."/>
            <person name="Boxma B."/>
            <person name="Van Alen T."/>
            <person name="Hackstein J.H."/>
            <person name="Baker S.E."/>
            <person name="Grigoriev I.V."/>
            <person name="O'Malley M.A."/>
        </authorList>
    </citation>
    <scope>NUCLEOTIDE SEQUENCE [LARGE SCALE GENOMIC DNA]</scope>
    <source>
        <strain evidence="4 5">G1</strain>
    </source>
</reference>
<dbReference type="STRING" id="1754190.A0A1Y2BPB2"/>
<sequence length="561" mass="65296">MKFLNQHILLINILFYIRIIYGFSSDCKDLNEFLNKGDGFNFCKYTDDVDCNCEDDDYHFKSLIIFNYEAHGEESFKKNFKTFPLFPKLKELKLTGLKEEVLPNRIFDLPNLETITIDSGNVATIPDNINLKSNIKKIDLSNNMINKFPDVFFKLPKINKLILKKNNIKELPKDIYTKANLDSLDLSYNRIKEIPKEYFNSLNIKKMDLNNNQLSKLPDGINTSIKMEYLDISNNSFEEFPKIIFDFKNLKQIIFNGNKNTIKLPNSINTKSPLEIIELNLNGIQKFPYYFSELKNLKELSLNRNNITGNFDNTYFKNGFSSLENFSVFENALSGELIIPWNATYINVYNNKFSSLSLMNNANYSSLNTLYLRHNNFSDDIFTSILKYKNLLILDLSENPKIENIPQEISDLSLLTSLIISNTGIKSLPSNIFKLSNLSEFDISHNHNLKTKIIHFNNFTLDFCYFIDVYLSCYQPQTCNTLLNNEGYNEDIYADCDDIEINEIIQSQIKTDYEIQMELRIEFERQHLATDSPNEGSIKIISLYKLFKLFIITFIIASILF</sequence>
<evidence type="ECO:0000256" key="1">
    <source>
        <dbReference type="ARBA" id="ARBA00022614"/>
    </source>
</evidence>
<dbReference type="InterPro" id="IPR001611">
    <property type="entry name" value="Leu-rich_rpt"/>
</dbReference>